<dbReference type="EMBL" id="JAJNAY010000003">
    <property type="protein sequence ID" value="MCD1119111.1"/>
    <property type="molecule type" value="Genomic_DNA"/>
</dbReference>
<name>A0A9Q3YX02_9FLAO</name>
<keyword evidence="2" id="KW-1185">Reference proteome</keyword>
<gene>
    <name evidence="1" type="ORF">LO744_19900</name>
</gene>
<protein>
    <submittedName>
        <fullName evidence="1">Uncharacterized protein</fullName>
    </submittedName>
</protein>
<dbReference type="Proteomes" id="UP001108025">
    <property type="component" value="Unassembled WGS sequence"/>
</dbReference>
<accession>A0A9Q3YX02</accession>
<evidence type="ECO:0000313" key="1">
    <source>
        <dbReference type="EMBL" id="MCD1119111.1"/>
    </source>
</evidence>
<proteinExistence type="predicted"/>
<organism evidence="1 2">
    <name type="scientific">Chryseobacterium turcicum</name>
    <dbReference type="NCBI Taxonomy" id="2898076"/>
    <lineage>
        <taxon>Bacteria</taxon>
        <taxon>Pseudomonadati</taxon>
        <taxon>Bacteroidota</taxon>
        <taxon>Flavobacteriia</taxon>
        <taxon>Flavobacteriales</taxon>
        <taxon>Weeksellaceae</taxon>
        <taxon>Chryseobacterium group</taxon>
        <taxon>Chryseobacterium</taxon>
    </lineage>
</organism>
<evidence type="ECO:0000313" key="2">
    <source>
        <dbReference type="Proteomes" id="UP001108025"/>
    </source>
</evidence>
<comment type="caution">
    <text evidence="1">The sequence shown here is derived from an EMBL/GenBank/DDBJ whole genome shotgun (WGS) entry which is preliminary data.</text>
</comment>
<dbReference type="AlphaFoldDB" id="A0A9Q3YX02"/>
<dbReference type="RefSeq" id="WP_230672568.1">
    <property type="nucleotide sequence ID" value="NZ_JAJNAY010000003.1"/>
</dbReference>
<sequence length="219" mass="26402">MEVKNFKEIYKYEIYSVLHSRLKTHDRVIKLKNKNIYFLPTLYWNLFKNYERNYSNEILHHQIMNINFHFKNDNKNDKEVFQNIDSFLLDNKTKELKIVINKKKYTVLTPIKDKCEKIINYENLVLSKEAFRVATIDHNPTFKSFFEKNSEGLKNIFYLSNLINPNKASAKKINKALNENAKKQIIENKISREDIWNELVFLAKHQKLEIVHQKYNIKE</sequence>
<reference evidence="1" key="1">
    <citation type="submission" date="2021-11" db="EMBL/GenBank/DDBJ databases">
        <title>Description of novel Chryseobacterium species.</title>
        <authorList>
            <person name="Saticioglu I.B."/>
            <person name="Ay H."/>
            <person name="Altun S."/>
            <person name="Duman M."/>
        </authorList>
    </citation>
    <scope>NUCLEOTIDE SEQUENCE</scope>
    <source>
        <strain evidence="1">C-17</strain>
    </source>
</reference>